<evidence type="ECO:0000256" key="1">
    <source>
        <dbReference type="ARBA" id="ARBA00001974"/>
    </source>
</evidence>
<reference evidence="15" key="1">
    <citation type="journal article" date="2015" name="J. Biotechnol.">
        <title>The structure of the Cyberlindnera jadinii genome and its relation to Candida utilis analyzed by the occurrence of single nucleotide polymorphisms.</title>
        <authorList>
            <person name="Rupp O."/>
            <person name="Brinkrolf K."/>
            <person name="Buerth C."/>
            <person name="Kunigo M."/>
            <person name="Schneider J."/>
            <person name="Jaenicke S."/>
            <person name="Goesmann A."/>
            <person name="Puehler A."/>
            <person name="Jaeger K.-E."/>
            <person name="Ernst J.F."/>
        </authorList>
    </citation>
    <scope>NUCLEOTIDE SEQUENCE [LARGE SCALE GENOMIC DNA]</scope>
    <source>
        <strain evidence="15">ATCC 18201 / CBS 1600 / BCRC 20928 / JCM 3617 / NBRC 0987 / NRRL Y-1542</strain>
    </source>
</reference>
<dbReference type="InterPro" id="IPR016166">
    <property type="entry name" value="FAD-bd_PCMH"/>
</dbReference>
<dbReference type="GO" id="GO:0005739">
    <property type="term" value="C:mitochondrion"/>
    <property type="evidence" value="ECO:0007669"/>
    <property type="project" value="UniProtKB-SubCell"/>
</dbReference>
<dbReference type="GO" id="GO:0071949">
    <property type="term" value="F:FAD binding"/>
    <property type="evidence" value="ECO:0007669"/>
    <property type="project" value="InterPro"/>
</dbReference>
<dbReference type="InterPro" id="IPR016164">
    <property type="entry name" value="FAD-linked_Oxase-like_C"/>
</dbReference>
<evidence type="ECO:0000256" key="5">
    <source>
        <dbReference type="ARBA" id="ARBA00022827"/>
    </source>
</evidence>
<evidence type="ECO:0000256" key="12">
    <source>
        <dbReference type="ARBA" id="ARBA00083446"/>
    </source>
</evidence>
<keyword evidence="7" id="KW-0560">Oxidoreductase</keyword>
<dbReference type="Gene3D" id="3.30.70.2740">
    <property type="match status" value="1"/>
</dbReference>
<evidence type="ECO:0000313" key="14">
    <source>
        <dbReference type="EMBL" id="CEP23341.1"/>
    </source>
</evidence>
<dbReference type="GO" id="GO:0004458">
    <property type="term" value="F:D-lactate dehydrogenase (cytochrome) activity"/>
    <property type="evidence" value="ECO:0007669"/>
    <property type="project" value="UniProtKB-EC"/>
</dbReference>
<dbReference type="FunFam" id="1.10.45.10:FF:000001">
    <property type="entry name" value="D-lactate dehydrogenase mitochondrial"/>
    <property type="match status" value="1"/>
</dbReference>
<comment type="catalytic activity">
    <reaction evidence="10">
        <text>(R)-lactate + 2 Fe(III)-[cytochrome c] = 2 Fe(II)-[cytochrome c] + pyruvate + 2 H(+)</text>
        <dbReference type="Rhea" id="RHEA:13521"/>
        <dbReference type="Rhea" id="RHEA-COMP:10350"/>
        <dbReference type="Rhea" id="RHEA-COMP:14399"/>
        <dbReference type="ChEBI" id="CHEBI:15361"/>
        <dbReference type="ChEBI" id="CHEBI:15378"/>
        <dbReference type="ChEBI" id="CHEBI:16004"/>
        <dbReference type="ChEBI" id="CHEBI:29033"/>
        <dbReference type="ChEBI" id="CHEBI:29034"/>
        <dbReference type="EC" id="1.1.2.4"/>
    </reaction>
</comment>
<dbReference type="Pfam" id="PF02913">
    <property type="entry name" value="FAD-oxidase_C"/>
    <property type="match status" value="1"/>
</dbReference>
<dbReference type="Proteomes" id="UP000038830">
    <property type="component" value="Unassembled WGS sequence"/>
</dbReference>
<dbReference type="InterPro" id="IPR036318">
    <property type="entry name" value="FAD-bd_PCMH-like_sf"/>
</dbReference>
<feature type="domain" description="FAD-binding PCMH-type" evidence="13">
    <location>
        <begin position="127"/>
        <end position="307"/>
    </location>
</feature>
<keyword evidence="8" id="KW-0496">Mitochondrion</keyword>
<evidence type="ECO:0000256" key="10">
    <source>
        <dbReference type="ARBA" id="ARBA00051436"/>
    </source>
</evidence>
<evidence type="ECO:0000256" key="4">
    <source>
        <dbReference type="ARBA" id="ARBA00022630"/>
    </source>
</evidence>
<dbReference type="PANTHER" id="PTHR11748:SF111">
    <property type="entry name" value="D-LACTATE DEHYDROGENASE, MITOCHONDRIAL-RELATED"/>
    <property type="match status" value="1"/>
</dbReference>
<dbReference type="InterPro" id="IPR016169">
    <property type="entry name" value="FAD-bd_PCMH_sub2"/>
</dbReference>
<comment type="subcellular location">
    <subcellularLocation>
        <location evidence="2">Mitochondrion</location>
    </subcellularLocation>
</comment>
<dbReference type="GO" id="GO:0008720">
    <property type="term" value="F:D-lactate dehydrogenase (NAD+) activity"/>
    <property type="evidence" value="ECO:0007669"/>
    <property type="project" value="TreeGrafter"/>
</dbReference>
<evidence type="ECO:0000256" key="11">
    <source>
        <dbReference type="ARBA" id="ARBA00055809"/>
    </source>
</evidence>
<dbReference type="Gene3D" id="1.10.45.10">
    <property type="entry name" value="Vanillyl-alcohol Oxidase, Chain A, domain 4"/>
    <property type="match status" value="1"/>
</dbReference>
<dbReference type="EC" id="1.1.2.4" evidence="9"/>
<evidence type="ECO:0000256" key="7">
    <source>
        <dbReference type="ARBA" id="ARBA00023002"/>
    </source>
</evidence>
<organism evidence="14 15">
    <name type="scientific">Cyberlindnera jadinii (strain ATCC 18201 / CBS 1600 / BCRC 20928 / JCM 3617 / NBRC 0987 / NRRL Y-1542)</name>
    <name type="common">Torula yeast</name>
    <name type="synonym">Candida utilis</name>
    <dbReference type="NCBI Taxonomy" id="983966"/>
    <lineage>
        <taxon>Eukaryota</taxon>
        <taxon>Fungi</taxon>
        <taxon>Dikarya</taxon>
        <taxon>Ascomycota</taxon>
        <taxon>Saccharomycotina</taxon>
        <taxon>Saccharomycetes</taxon>
        <taxon>Phaffomycetales</taxon>
        <taxon>Phaffomycetaceae</taxon>
        <taxon>Cyberlindnera</taxon>
    </lineage>
</organism>
<dbReference type="Gene3D" id="3.30.465.10">
    <property type="match status" value="1"/>
</dbReference>
<dbReference type="InterPro" id="IPR016171">
    <property type="entry name" value="Vanillyl_alc_oxidase_C-sub2"/>
</dbReference>
<proteinExistence type="inferred from homology"/>
<dbReference type="FunFam" id="3.30.465.10:FF:000038">
    <property type="entry name" value="D-lactate dehydrogenase"/>
    <property type="match status" value="1"/>
</dbReference>
<keyword evidence="6" id="KW-0809">Transit peptide</keyword>
<comment type="similarity">
    <text evidence="3">Belongs to the FAD-binding oxidoreductase/transferase type 4 family.</text>
</comment>
<comment type="function">
    <text evidence="11">Catalyzes the stereospecific oxidation of D-lactate to pyruvate.</text>
</comment>
<evidence type="ECO:0000256" key="6">
    <source>
        <dbReference type="ARBA" id="ARBA00022946"/>
    </source>
</evidence>
<dbReference type="EMBL" id="CDQK01000004">
    <property type="protein sequence ID" value="CEP23341.1"/>
    <property type="molecule type" value="Genomic_DNA"/>
</dbReference>
<dbReference type="SUPFAM" id="SSF56176">
    <property type="entry name" value="FAD-binding/transporter-associated domain-like"/>
    <property type="match status" value="1"/>
</dbReference>
<dbReference type="PROSITE" id="PS51387">
    <property type="entry name" value="FAD_PCMH"/>
    <property type="match status" value="1"/>
</dbReference>
<evidence type="ECO:0000256" key="8">
    <source>
        <dbReference type="ARBA" id="ARBA00023128"/>
    </source>
</evidence>
<dbReference type="SUPFAM" id="SSF55103">
    <property type="entry name" value="FAD-linked oxidases, C-terminal domain"/>
    <property type="match status" value="1"/>
</dbReference>
<dbReference type="PANTHER" id="PTHR11748">
    <property type="entry name" value="D-LACTATE DEHYDROGENASE"/>
    <property type="match status" value="1"/>
</dbReference>
<dbReference type="AlphaFoldDB" id="A0A0H5C5S0"/>
<gene>
    <name evidence="14" type="primary">DLD1</name>
    <name evidence="14" type="ORF">BN1211_3903</name>
</gene>
<comment type="cofactor">
    <cofactor evidence="1">
        <name>FAD</name>
        <dbReference type="ChEBI" id="CHEBI:57692"/>
    </cofactor>
</comment>
<evidence type="ECO:0000259" key="13">
    <source>
        <dbReference type="PROSITE" id="PS51387"/>
    </source>
</evidence>
<evidence type="ECO:0000256" key="2">
    <source>
        <dbReference type="ARBA" id="ARBA00004173"/>
    </source>
</evidence>
<keyword evidence="4" id="KW-0285">Flavoprotein</keyword>
<dbReference type="InterPro" id="IPR006094">
    <property type="entry name" value="Oxid_FAD_bind_N"/>
</dbReference>
<evidence type="ECO:0000256" key="9">
    <source>
        <dbReference type="ARBA" id="ARBA00038897"/>
    </source>
</evidence>
<dbReference type="InterPro" id="IPR004113">
    <property type="entry name" value="FAD-bd_oxidored_4_C"/>
</dbReference>
<dbReference type="GO" id="GO:1903457">
    <property type="term" value="P:lactate catabolic process"/>
    <property type="evidence" value="ECO:0007669"/>
    <property type="project" value="TreeGrafter"/>
</dbReference>
<name>A0A0H5C5S0_CYBJN</name>
<protein>
    <recommendedName>
        <fullName evidence="9">D-lactate dehydrogenase (cytochrome)</fullName>
        <ecNumber evidence="9">1.1.2.4</ecNumber>
    </recommendedName>
    <alternativeName>
        <fullName evidence="12">D-lactate ferricytochrome C oxidoreductase</fullName>
    </alternativeName>
</protein>
<sequence length="562" mass="61796">MFRSSALRGARLSVGRRLVSTTVRQNSSKCSSLWFKALAVNTVLAGAVLAYTQPVLVNDDSKSKELFPDSSTTKLDELEPPVYGTLEDLEKARDEIVAIVGKENIATSRAELEHHSDTYFNSHHATEDQRPTLIIFPSSTEEVSEIMKITYKYRIPVIPFSGGTSLEGHYIPTTGTPAITMDMSKNMAKVLQLNEDDLDLVVQPGVSWEDLHDYLGEKGLLFGPDPGPGALIGGMIGTSCSGTNAARYGTMKENVEGLTVVLADGTVIKTKKRPRKSSAGYNLTGLIIGSEGTLGIVTEATLKLHVKPREETVAVVSFDSIDSASKTVQDLVQHGIQVNAVELLDDNMMKVVNASGETTRHWVEKPTLFFKIGANNKTVLNELISEVRSISHQNHSSHFEFAKNQEEISELWSARKMALWSTINMGRQQHPDTQVWTTDVAVPISKLASVLSETKADMESSGLTATLVGHAGDGNFHAFLLYTPDQRAIAEKLVQNMVKRAIDVEGTCTGEHGVGYGKREFLLEELGEEPIDMMRRIKMALDPRRLLNPDKVFKINPNDHEH</sequence>
<evidence type="ECO:0000313" key="15">
    <source>
        <dbReference type="Proteomes" id="UP000038830"/>
    </source>
</evidence>
<evidence type="ECO:0000256" key="3">
    <source>
        <dbReference type="ARBA" id="ARBA00008000"/>
    </source>
</evidence>
<dbReference type="Pfam" id="PF01565">
    <property type="entry name" value="FAD_binding_4"/>
    <property type="match status" value="1"/>
</dbReference>
<dbReference type="FunFam" id="3.30.70.2740:FF:000001">
    <property type="entry name" value="D-lactate dehydrogenase mitochondrial"/>
    <property type="match status" value="1"/>
</dbReference>
<keyword evidence="5" id="KW-0274">FAD</keyword>
<accession>A0A0H5C5S0</accession>